<dbReference type="AlphaFoldDB" id="A0A2U1AQJ0"/>
<dbReference type="EMBL" id="QEKH01000025">
    <property type="protein sequence ID" value="PVY38601.1"/>
    <property type="molecule type" value="Genomic_DNA"/>
</dbReference>
<gene>
    <name evidence="1" type="ORF">C8D82_12526</name>
</gene>
<dbReference type="OrthoDB" id="288162at2"/>
<dbReference type="GeneID" id="78296261"/>
<dbReference type="PIRSF" id="PIRSF030771">
    <property type="entry name" value="UCP030771"/>
    <property type="match status" value="1"/>
</dbReference>
<accession>A0A2U1AQJ0</accession>
<dbReference type="RefSeq" id="WP_116884974.1">
    <property type="nucleotide sequence ID" value="NZ_CABMMC010000001.1"/>
</dbReference>
<evidence type="ECO:0000313" key="1">
    <source>
        <dbReference type="EMBL" id="PVY38601.1"/>
    </source>
</evidence>
<dbReference type="Proteomes" id="UP000245959">
    <property type="component" value="Unassembled WGS sequence"/>
</dbReference>
<evidence type="ECO:0000313" key="2">
    <source>
        <dbReference type="Proteomes" id="UP000245959"/>
    </source>
</evidence>
<reference evidence="1 2" key="1">
    <citation type="submission" date="2018-04" db="EMBL/GenBank/DDBJ databases">
        <title>Genomic Encyclopedia of Type Strains, Phase IV (KMG-IV): sequencing the most valuable type-strain genomes for metagenomic binning, comparative biology and taxonomic classification.</title>
        <authorList>
            <person name="Goeker M."/>
        </authorList>
    </citation>
    <scope>NUCLEOTIDE SEQUENCE [LARGE SCALE GENOMIC DNA]</scope>
    <source>
        <strain evidence="1 2">DSM 14823</strain>
    </source>
</reference>
<proteinExistence type="predicted"/>
<dbReference type="InterPro" id="IPR011231">
    <property type="entry name" value="Phage_VT1-Sakai_H0018"/>
</dbReference>
<name>A0A2U1AQJ0_9BACT</name>
<dbReference type="Pfam" id="PF09956">
    <property type="entry name" value="Phage_cement_2"/>
    <property type="match status" value="1"/>
</dbReference>
<organism evidence="1 2">
    <name type="scientific">Victivallis vadensis</name>
    <dbReference type="NCBI Taxonomy" id="172901"/>
    <lineage>
        <taxon>Bacteria</taxon>
        <taxon>Pseudomonadati</taxon>
        <taxon>Lentisphaerota</taxon>
        <taxon>Lentisphaeria</taxon>
        <taxon>Victivallales</taxon>
        <taxon>Victivallaceae</taxon>
        <taxon>Victivallis</taxon>
    </lineage>
</organism>
<sequence>MIARYVHEGKSLDYRPSEAVAAGEVIVLESLVGIARLDIASDTLGSLAVTGVFEVAKASGEISAGVPLYWDAKNKNVTTAAAGNIYIGKAVASAASADATVHLLLNAPYVAAVTA</sequence>
<comment type="caution">
    <text evidence="1">The sequence shown here is derived from an EMBL/GenBank/DDBJ whole genome shotgun (WGS) entry which is preliminary data.</text>
</comment>
<protein>
    <submittedName>
        <fullName evidence="1">Putative RecA/RadA family phage recombinase</fullName>
    </submittedName>
</protein>
<keyword evidence="2" id="KW-1185">Reference proteome</keyword>